<keyword evidence="4" id="KW-1185">Reference proteome</keyword>
<dbReference type="InterPro" id="IPR014347">
    <property type="entry name" value="Tautomerase/MIF_sf"/>
</dbReference>
<evidence type="ECO:0000259" key="2">
    <source>
        <dbReference type="Pfam" id="PF01361"/>
    </source>
</evidence>
<reference evidence="4" key="1">
    <citation type="journal article" date="2019" name="Int. J. Syst. Evol. Microbiol.">
        <title>The Global Catalogue of Microorganisms (GCM) 10K type strain sequencing project: providing services to taxonomists for standard genome sequencing and annotation.</title>
        <authorList>
            <consortium name="The Broad Institute Genomics Platform"/>
            <consortium name="The Broad Institute Genome Sequencing Center for Infectious Disease"/>
            <person name="Wu L."/>
            <person name="Ma J."/>
        </authorList>
    </citation>
    <scope>NUCLEOTIDE SEQUENCE [LARGE SCALE GENOMIC DNA]</scope>
    <source>
        <strain evidence="4">CGMCC 4.7093</strain>
    </source>
</reference>
<sequence>MPVLEIHLVEGDHVPEKLERLLRRASDRCAAVLELPVTTVRAFLTMHPGELWATGGVPASVDGDPAPWFVVAVLEGRPVEQRHRLLAEITDVVCDVLGATRSRVQGRVAQVPRDDWAVGGVPVPAGRRPEVVARSPLV</sequence>
<proteinExistence type="predicted"/>
<gene>
    <name evidence="3" type="ORF">ACFPBZ_10415</name>
</gene>
<dbReference type="RefSeq" id="WP_378035968.1">
    <property type="nucleotide sequence ID" value="NZ_JBHSIV010000008.1"/>
</dbReference>
<protein>
    <submittedName>
        <fullName evidence="3">Tautomerase family protein</fullName>
    </submittedName>
</protein>
<comment type="caution">
    <text evidence="3">The sequence shown here is derived from an EMBL/GenBank/DDBJ whole genome shotgun (WGS) entry which is preliminary data.</text>
</comment>
<evidence type="ECO:0000313" key="3">
    <source>
        <dbReference type="EMBL" id="MFC5062620.1"/>
    </source>
</evidence>
<dbReference type="Gene3D" id="3.30.429.10">
    <property type="entry name" value="Macrophage Migration Inhibitory Factor"/>
    <property type="match status" value="2"/>
</dbReference>
<dbReference type="SUPFAM" id="SSF55331">
    <property type="entry name" value="Tautomerase/MIF"/>
    <property type="match status" value="1"/>
</dbReference>
<name>A0ABV9YM75_9PSEU</name>
<organism evidence="3 4">
    <name type="scientific">Actinomycetospora atypica</name>
    <dbReference type="NCBI Taxonomy" id="1290095"/>
    <lineage>
        <taxon>Bacteria</taxon>
        <taxon>Bacillati</taxon>
        <taxon>Actinomycetota</taxon>
        <taxon>Actinomycetes</taxon>
        <taxon>Pseudonocardiales</taxon>
        <taxon>Pseudonocardiaceae</taxon>
        <taxon>Actinomycetospora</taxon>
    </lineage>
</organism>
<feature type="domain" description="4-oxalocrotonate tautomerase-like" evidence="2">
    <location>
        <begin position="71"/>
        <end position="123"/>
    </location>
</feature>
<keyword evidence="1" id="KW-0413">Isomerase</keyword>
<dbReference type="Proteomes" id="UP001595947">
    <property type="component" value="Unassembled WGS sequence"/>
</dbReference>
<accession>A0ABV9YM75</accession>
<dbReference type="Pfam" id="PF01361">
    <property type="entry name" value="Tautomerase"/>
    <property type="match status" value="1"/>
</dbReference>
<dbReference type="EMBL" id="JBHSIV010000008">
    <property type="protein sequence ID" value="MFC5062620.1"/>
    <property type="molecule type" value="Genomic_DNA"/>
</dbReference>
<evidence type="ECO:0000313" key="4">
    <source>
        <dbReference type="Proteomes" id="UP001595947"/>
    </source>
</evidence>
<evidence type="ECO:0000256" key="1">
    <source>
        <dbReference type="ARBA" id="ARBA00023235"/>
    </source>
</evidence>
<dbReference type="InterPro" id="IPR004370">
    <property type="entry name" value="4-OT-like_dom"/>
</dbReference>